<proteinExistence type="predicted"/>
<protein>
    <submittedName>
        <fullName evidence="1">Uncharacterized protein</fullName>
    </submittedName>
</protein>
<gene>
    <name evidence="1" type="ORF">ILP92_17795</name>
</gene>
<comment type="caution">
    <text evidence="1">The sequence shown here is derived from an EMBL/GenBank/DDBJ whole genome shotgun (WGS) entry which is preliminary data.</text>
</comment>
<organism evidence="1 2">
    <name type="scientific">Palleronia pontilimi</name>
    <dbReference type="NCBI Taxonomy" id="1964209"/>
    <lineage>
        <taxon>Bacteria</taxon>
        <taxon>Pseudomonadati</taxon>
        <taxon>Pseudomonadota</taxon>
        <taxon>Alphaproteobacteria</taxon>
        <taxon>Rhodobacterales</taxon>
        <taxon>Roseobacteraceae</taxon>
        <taxon>Palleronia</taxon>
    </lineage>
</organism>
<accession>A0A934IKF8</accession>
<evidence type="ECO:0000313" key="2">
    <source>
        <dbReference type="Proteomes" id="UP000642488"/>
    </source>
</evidence>
<reference evidence="1" key="1">
    <citation type="submission" date="2020-12" db="EMBL/GenBank/DDBJ databases">
        <title>Bacterial taxonomy.</title>
        <authorList>
            <person name="Pan X."/>
        </authorList>
    </citation>
    <scope>NUCLEOTIDE SEQUENCE</scope>
    <source>
        <strain evidence="1">KCTC 52957</strain>
    </source>
</reference>
<keyword evidence="2" id="KW-1185">Reference proteome</keyword>
<dbReference type="Proteomes" id="UP000642488">
    <property type="component" value="Unassembled WGS sequence"/>
</dbReference>
<sequence>MSDHKHEIHGIMCGHVHTKERPLRLIEHGPEGQWDFMCGETDHDTHEAVDAAVVVCKGRAMTGYLLPLKVQELPANHIAELNAHTESWSVREMTAEEITEFNED</sequence>
<dbReference type="AlphaFoldDB" id="A0A934IKF8"/>
<dbReference type="RefSeq" id="WP_198917763.1">
    <property type="nucleotide sequence ID" value="NZ_JAEKPD010000031.1"/>
</dbReference>
<name>A0A934IKF8_9RHOB</name>
<evidence type="ECO:0000313" key="1">
    <source>
        <dbReference type="EMBL" id="MBJ3764592.1"/>
    </source>
</evidence>
<dbReference type="EMBL" id="JAEKPD010000031">
    <property type="protein sequence ID" value="MBJ3764592.1"/>
    <property type="molecule type" value="Genomic_DNA"/>
</dbReference>